<dbReference type="AlphaFoldDB" id="A0AAV5QDH4"/>
<comment type="caution">
    <text evidence="2">The sequence shown here is derived from an EMBL/GenBank/DDBJ whole genome shotgun (WGS) entry which is preliminary data.</text>
</comment>
<dbReference type="GeneID" id="90070690"/>
<proteinExistence type="predicted"/>
<accession>A0AAV5QDH4</accession>
<organism evidence="2 3">
    <name type="scientific">Saccharomycopsis crataegensis</name>
    <dbReference type="NCBI Taxonomy" id="43959"/>
    <lineage>
        <taxon>Eukaryota</taxon>
        <taxon>Fungi</taxon>
        <taxon>Dikarya</taxon>
        <taxon>Ascomycota</taxon>
        <taxon>Saccharomycotina</taxon>
        <taxon>Saccharomycetes</taxon>
        <taxon>Saccharomycopsidaceae</taxon>
        <taxon>Saccharomycopsis</taxon>
    </lineage>
</organism>
<evidence type="ECO:0000256" key="1">
    <source>
        <dbReference type="SAM" id="MobiDB-lite"/>
    </source>
</evidence>
<sequence length="59" mass="7193">MEDCQTYGKTFMFMFQSQYASEQREEAKDHEKINRTIDNGKQKSTDQRRKNIKENMNRK</sequence>
<gene>
    <name evidence="2" type="ORF">DASC09_000360</name>
</gene>
<dbReference type="RefSeq" id="XP_064849711.1">
    <property type="nucleotide sequence ID" value="XM_064993639.1"/>
</dbReference>
<keyword evidence="3" id="KW-1185">Reference proteome</keyword>
<protein>
    <submittedName>
        <fullName evidence="2">Uncharacterized protein</fullName>
    </submittedName>
</protein>
<feature type="region of interest" description="Disordered" evidence="1">
    <location>
        <begin position="20"/>
        <end position="59"/>
    </location>
</feature>
<dbReference type="Proteomes" id="UP001360560">
    <property type="component" value="Unassembled WGS sequence"/>
</dbReference>
<evidence type="ECO:0000313" key="2">
    <source>
        <dbReference type="EMBL" id="GMM32711.1"/>
    </source>
</evidence>
<name>A0AAV5QDH4_9ASCO</name>
<feature type="compositionally biased region" description="Basic and acidic residues" evidence="1">
    <location>
        <begin position="22"/>
        <end position="59"/>
    </location>
</feature>
<evidence type="ECO:0000313" key="3">
    <source>
        <dbReference type="Proteomes" id="UP001360560"/>
    </source>
</evidence>
<dbReference type="EMBL" id="BTFZ01000001">
    <property type="protein sequence ID" value="GMM32711.1"/>
    <property type="molecule type" value="Genomic_DNA"/>
</dbReference>
<reference evidence="2 3" key="1">
    <citation type="journal article" date="2023" name="Elife">
        <title>Identification of key yeast species and microbe-microbe interactions impacting larval growth of Drosophila in the wild.</title>
        <authorList>
            <person name="Mure A."/>
            <person name="Sugiura Y."/>
            <person name="Maeda R."/>
            <person name="Honda K."/>
            <person name="Sakurai N."/>
            <person name="Takahashi Y."/>
            <person name="Watada M."/>
            <person name="Katoh T."/>
            <person name="Gotoh A."/>
            <person name="Gotoh Y."/>
            <person name="Taniguchi I."/>
            <person name="Nakamura K."/>
            <person name="Hayashi T."/>
            <person name="Katayama T."/>
            <person name="Uemura T."/>
            <person name="Hattori Y."/>
        </authorList>
    </citation>
    <scope>NUCLEOTIDE SEQUENCE [LARGE SCALE GENOMIC DNA]</scope>
    <source>
        <strain evidence="2 3">SC-9</strain>
    </source>
</reference>